<gene>
    <name evidence="1" type="ORF">TCM_010237</name>
</gene>
<keyword evidence="2" id="KW-1185">Reference proteome</keyword>
<evidence type="ECO:0000313" key="2">
    <source>
        <dbReference type="Proteomes" id="UP000026915"/>
    </source>
</evidence>
<dbReference type="AlphaFoldDB" id="A0A061EDL5"/>
<dbReference type="InParanoid" id="A0A061EDL5"/>
<dbReference type="SUPFAM" id="SSF53098">
    <property type="entry name" value="Ribonuclease H-like"/>
    <property type="match status" value="1"/>
</dbReference>
<dbReference type="Proteomes" id="UP000026915">
    <property type="component" value="Chromosome 2"/>
</dbReference>
<dbReference type="EMBL" id="CM001880">
    <property type="protein sequence ID" value="EOY00374.1"/>
    <property type="molecule type" value="Genomic_DNA"/>
</dbReference>
<proteinExistence type="predicted"/>
<evidence type="ECO:0000313" key="1">
    <source>
        <dbReference type="EMBL" id="EOY00374.1"/>
    </source>
</evidence>
<dbReference type="InterPro" id="IPR012337">
    <property type="entry name" value="RNaseH-like_sf"/>
</dbReference>
<name>A0A061EDL5_THECC</name>
<sequence length="86" mass="9395">MGVFKFNVDGALKGNLGVTRVGGVLRDSNGMQVYAAPTWVVSKVIFESDIQNAVKWVLNSCEAPWKLRLENELADSLAKVEAQRTG</sequence>
<organism evidence="1 2">
    <name type="scientific">Theobroma cacao</name>
    <name type="common">Cacao</name>
    <name type="synonym">Cocoa</name>
    <dbReference type="NCBI Taxonomy" id="3641"/>
    <lineage>
        <taxon>Eukaryota</taxon>
        <taxon>Viridiplantae</taxon>
        <taxon>Streptophyta</taxon>
        <taxon>Embryophyta</taxon>
        <taxon>Tracheophyta</taxon>
        <taxon>Spermatophyta</taxon>
        <taxon>Magnoliopsida</taxon>
        <taxon>eudicotyledons</taxon>
        <taxon>Gunneridae</taxon>
        <taxon>Pentapetalae</taxon>
        <taxon>rosids</taxon>
        <taxon>malvids</taxon>
        <taxon>Malvales</taxon>
        <taxon>Malvaceae</taxon>
        <taxon>Byttnerioideae</taxon>
        <taxon>Theobroma</taxon>
    </lineage>
</organism>
<dbReference type="HOGENOM" id="CLU_2502451_0_0_1"/>
<accession>A0A061EDL5</accession>
<evidence type="ECO:0008006" key="3">
    <source>
        <dbReference type="Google" id="ProtNLM"/>
    </source>
</evidence>
<dbReference type="Gramene" id="EOY00374">
    <property type="protein sequence ID" value="EOY00374"/>
    <property type="gene ID" value="TCM_010237"/>
</dbReference>
<protein>
    <recommendedName>
        <fullName evidence="3">RNase H type-1 domain-containing protein</fullName>
    </recommendedName>
</protein>
<reference evidence="1 2" key="1">
    <citation type="journal article" date="2013" name="Genome Biol.">
        <title>The genome sequence of the most widely cultivated cacao type and its use to identify candidate genes regulating pod color.</title>
        <authorList>
            <person name="Motamayor J.C."/>
            <person name="Mockaitis K."/>
            <person name="Schmutz J."/>
            <person name="Haiminen N."/>
            <person name="Iii D.L."/>
            <person name="Cornejo O."/>
            <person name="Findley S.D."/>
            <person name="Zheng P."/>
            <person name="Utro F."/>
            <person name="Royaert S."/>
            <person name="Saski C."/>
            <person name="Jenkins J."/>
            <person name="Podicheti R."/>
            <person name="Zhao M."/>
            <person name="Scheffler B.E."/>
            <person name="Stack J.C."/>
            <person name="Feltus F.A."/>
            <person name="Mustiga G.M."/>
            <person name="Amores F."/>
            <person name="Phillips W."/>
            <person name="Marelli J.P."/>
            <person name="May G.D."/>
            <person name="Shapiro H."/>
            <person name="Ma J."/>
            <person name="Bustamante C.D."/>
            <person name="Schnell R.J."/>
            <person name="Main D."/>
            <person name="Gilbert D."/>
            <person name="Parida L."/>
            <person name="Kuhn D.N."/>
        </authorList>
    </citation>
    <scope>NUCLEOTIDE SEQUENCE [LARGE SCALE GENOMIC DNA]</scope>
    <source>
        <strain evidence="2">cv. Matina 1-6</strain>
    </source>
</reference>
<dbReference type="PANTHER" id="PTHR33033">
    <property type="entry name" value="POLYNUCLEOTIDYL TRANSFERASE, RIBONUCLEASE H-LIKE SUPERFAMILY PROTEIN-RELATED"/>
    <property type="match status" value="1"/>
</dbReference>
<dbReference type="PANTHER" id="PTHR33033:SF121">
    <property type="entry name" value="POLYNUCLEOTIDYL TRANSFERASE, RIBONUCLEASE H-LIKE SUPERFAMILY PROTEIN"/>
    <property type="match status" value="1"/>
</dbReference>